<gene>
    <name evidence="2" type="ORF">J2S42_007094</name>
</gene>
<dbReference type="Proteomes" id="UP001240236">
    <property type="component" value="Unassembled WGS sequence"/>
</dbReference>
<organism evidence="2 3">
    <name type="scientific">Catenuloplanes indicus</name>
    <dbReference type="NCBI Taxonomy" id="137267"/>
    <lineage>
        <taxon>Bacteria</taxon>
        <taxon>Bacillati</taxon>
        <taxon>Actinomycetota</taxon>
        <taxon>Actinomycetes</taxon>
        <taxon>Micromonosporales</taxon>
        <taxon>Micromonosporaceae</taxon>
        <taxon>Catenuloplanes</taxon>
    </lineage>
</organism>
<keyword evidence="3" id="KW-1185">Reference proteome</keyword>
<dbReference type="InterPro" id="IPR007278">
    <property type="entry name" value="DUF397"/>
</dbReference>
<evidence type="ECO:0000313" key="3">
    <source>
        <dbReference type="Proteomes" id="UP001240236"/>
    </source>
</evidence>
<feature type="domain" description="DUF397" evidence="1">
    <location>
        <begin position="7"/>
        <end position="61"/>
    </location>
</feature>
<dbReference type="AlphaFoldDB" id="A0AAE4B0L0"/>
<comment type="caution">
    <text evidence="2">The sequence shown here is derived from an EMBL/GenBank/DDBJ whole genome shotgun (WGS) entry which is preliminary data.</text>
</comment>
<accession>A0AAE4B0L0</accession>
<dbReference type="EMBL" id="JAUSUZ010000001">
    <property type="protein sequence ID" value="MDQ0370425.1"/>
    <property type="molecule type" value="Genomic_DNA"/>
</dbReference>
<dbReference type="RefSeq" id="WP_307246376.1">
    <property type="nucleotide sequence ID" value="NZ_JAUSUZ010000001.1"/>
</dbReference>
<evidence type="ECO:0000259" key="1">
    <source>
        <dbReference type="Pfam" id="PF04149"/>
    </source>
</evidence>
<sequence length="63" mass="6402">MIDLTGATWRKSTRSGSTGGNCVEVAVNLPGVVAVRDSKDVTGPALVVSPAAFAAFTVRVKAV</sequence>
<dbReference type="Pfam" id="PF04149">
    <property type="entry name" value="DUF397"/>
    <property type="match status" value="1"/>
</dbReference>
<reference evidence="2 3" key="1">
    <citation type="submission" date="2023-07" db="EMBL/GenBank/DDBJ databases">
        <title>Sequencing the genomes of 1000 actinobacteria strains.</title>
        <authorList>
            <person name="Klenk H.-P."/>
        </authorList>
    </citation>
    <scope>NUCLEOTIDE SEQUENCE [LARGE SCALE GENOMIC DNA]</scope>
    <source>
        <strain evidence="2 3">DSM 44709</strain>
    </source>
</reference>
<evidence type="ECO:0000313" key="2">
    <source>
        <dbReference type="EMBL" id="MDQ0370425.1"/>
    </source>
</evidence>
<protein>
    <recommendedName>
        <fullName evidence="1">DUF397 domain-containing protein</fullName>
    </recommendedName>
</protein>
<proteinExistence type="predicted"/>
<name>A0AAE4B0L0_9ACTN</name>